<evidence type="ECO:0000256" key="3">
    <source>
        <dbReference type="ARBA" id="ARBA00022730"/>
    </source>
</evidence>
<dbReference type="FunFam" id="1.20.58.110:FF:000001">
    <property type="entry name" value="30S ribosomal protein S20"/>
    <property type="match status" value="1"/>
</dbReference>
<proteinExistence type="inferred from homology"/>
<evidence type="ECO:0000256" key="7">
    <source>
        <dbReference type="ARBA" id="ARBA00035136"/>
    </source>
</evidence>
<reference evidence="11" key="2">
    <citation type="submission" date="2014-05" db="EMBL/GenBank/DDBJ databases">
        <title>Draft genome sequence of Virgibacillus massiliensis Vm-5.</title>
        <authorList>
            <person name="Khelaifia S."/>
            <person name="Croce O."/>
            <person name="Lagier J.C."/>
            <person name="Raoult D."/>
        </authorList>
    </citation>
    <scope>NUCLEOTIDE SEQUENCE [LARGE SCALE GENOMIC DNA]</scope>
    <source>
        <strain evidence="11">Vm-5</strain>
    </source>
</reference>
<organism evidence="10 11">
    <name type="scientific">Virgibacillus massiliensis</name>
    <dbReference type="NCBI Taxonomy" id="1462526"/>
    <lineage>
        <taxon>Bacteria</taxon>
        <taxon>Bacillati</taxon>
        <taxon>Bacillota</taxon>
        <taxon>Bacilli</taxon>
        <taxon>Bacillales</taxon>
        <taxon>Bacillaceae</taxon>
        <taxon>Virgibacillus</taxon>
    </lineage>
</organism>
<dbReference type="eggNOG" id="COG0268">
    <property type="taxonomic scope" value="Bacteria"/>
</dbReference>
<dbReference type="OrthoDB" id="9808392at2"/>
<dbReference type="GO" id="GO:0003735">
    <property type="term" value="F:structural constituent of ribosome"/>
    <property type="evidence" value="ECO:0007669"/>
    <property type="project" value="InterPro"/>
</dbReference>
<comment type="function">
    <text evidence="1 8">Binds directly to 16S ribosomal RNA.</text>
</comment>
<evidence type="ECO:0000256" key="2">
    <source>
        <dbReference type="ARBA" id="ARBA00007634"/>
    </source>
</evidence>
<protein>
    <recommendedName>
        <fullName evidence="7 8">Small ribosomal subunit protein bS20</fullName>
    </recommendedName>
</protein>
<gene>
    <name evidence="8 10" type="primary">rpsT</name>
    <name evidence="10" type="ORF">BN990_01900</name>
</gene>
<dbReference type="Proteomes" id="UP000028875">
    <property type="component" value="Unassembled WGS sequence"/>
</dbReference>
<dbReference type="InterPro" id="IPR036510">
    <property type="entry name" value="Ribosomal_bS20_sf"/>
</dbReference>
<dbReference type="GO" id="GO:0015935">
    <property type="term" value="C:small ribosomal subunit"/>
    <property type="evidence" value="ECO:0007669"/>
    <property type="project" value="TreeGrafter"/>
</dbReference>
<accession>A0A024QBM5</accession>
<dbReference type="GO" id="GO:0005829">
    <property type="term" value="C:cytosol"/>
    <property type="evidence" value="ECO:0007669"/>
    <property type="project" value="TreeGrafter"/>
</dbReference>
<dbReference type="STRING" id="1462526.BN990_01900"/>
<evidence type="ECO:0000313" key="10">
    <source>
        <dbReference type="EMBL" id="CDQ39595.1"/>
    </source>
</evidence>
<dbReference type="GO" id="GO:0070181">
    <property type="term" value="F:small ribosomal subunit rRNA binding"/>
    <property type="evidence" value="ECO:0007669"/>
    <property type="project" value="TreeGrafter"/>
</dbReference>
<dbReference type="PANTHER" id="PTHR33398">
    <property type="entry name" value="30S RIBOSOMAL PROTEIN S20"/>
    <property type="match status" value="1"/>
</dbReference>
<feature type="region of interest" description="Disordered" evidence="9">
    <location>
        <begin position="1"/>
        <end position="29"/>
    </location>
</feature>
<sequence>MANIKSAIKRVETNSKKRSNNNTKKTEMRSQIKHVEKLIASKDKENANAALQTAIKSIDKAVQKGIIHQNTGNRQKSRLAQKVNQLGA</sequence>
<dbReference type="EMBL" id="CCDP010000001">
    <property type="protein sequence ID" value="CDQ39595.1"/>
    <property type="molecule type" value="Genomic_DNA"/>
</dbReference>
<keyword evidence="3 8" id="KW-0699">rRNA-binding</keyword>
<comment type="similarity">
    <text evidence="2 8">Belongs to the bacterial ribosomal protein bS20 family.</text>
</comment>
<dbReference type="Gene3D" id="1.20.58.110">
    <property type="entry name" value="Ribosomal protein S20"/>
    <property type="match status" value="1"/>
</dbReference>
<name>A0A024QBM5_9BACI</name>
<evidence type="ECO:0000313" key="11">
    <source>
        <dbReference type="Proteomes" id="UP000028875"/>
    </source>
</evidence>
<reference evidence="10 11" key="1">
    <citation type="submission" date="2014-03" db="EMBL/GenBank/DDBJ databases">
        <authorList>
            <person name="Urmite Genomes U."/>
        </authorList>
    </citation>
    <scope>NUCLEOTIDE SEQUENCE [LARGE SCALE GENOMIC DNA]</scope>
    <source>
        <strain evidence="10 11">Vm-5</strain>
    </source>
</reference>
<dbReference type="AlphaFoldDB" id="A0A024QBM5"/>
<evidence type="ECO:0000256" key="4">
    <source>
        <dbReference type="ARBA" id="ARBA00022884"/>
    </source>
</evidence>
<evidence type="ECO:0000256" key="9">
    <source>
        <dbReference type="SAM" id="MobiDB-lite"/>
    </source>
</evidence>
<dbReference type="HAMAP" id="MF_00500">
    <property type="entry name" value="Ribosomal_bS20"/>
    <property type="match status" value="1"/>
</dbReference>
<evidence type="ECO:0000256" key="8">
    <source>
        <dbReference type="HAMAP-Rule" id="MF_00500"/>
    </source>
</evidence>
<dbReference type="InterPro" id="IPR002583">
    <property type="entry name" value="Ribosomal_bS20"/>
</dbReference>
<keyword evidence="4 8" id="KW-0694">RNA-binding</keyword>
<evidence type="ECO:0000256" key="5">
    <source>
        <dbReference type="ARBA" id="ARBA00022980"/>
    </source>
</evidence>
<keyword evidence="6 8" id="KW-0687">Ribonucleoprotein</keyword>
<keyword evidence="11" id="KW-1185">Reference proteome</keyword>
<comment type="caution">
    <text evidence="10">The sequence shown here is derived from an EMBL/GenBank/DDBJ whole genome shotgun (WGS) entry which is preliminary data.</text>
</comment>
<keyword evidence="5 8" id="KW-0689">Ribosomal protein</keyword>
<dbReference type="SUPFAM" id="SSF46992">
    <property type="entry name" value="Ribosomal protein S20"/>
    <property type="match status" value="1"/>
</dbReference>
<dbReference type="Pfam" id="PF01649">
    <property type="entry name" value="Ribosomal_S20p"/>
    <property type="match status" value="1"/>
</dbReference>
<dbReference type="GO" id="GO:0006412">
    <property type="term" value="P:translation"/>
    <property type="evidence" value="ECO:0007669"/>
    <property type="project" value="UniProtKB-UniRule"/>
</dbReference>
<dbReference type="RefSeq" id="WP_038243695.1">
    <property type="nucleotide sequence ID" value="NZ_BNER01000002.1"/>
</dbReference>
<dbReference type="PANTHER" id="PTHR33398:SF1">
    <property type="entry name" value="SMALL RIBOSOMAL SUBUNIT PROTEIN BS20C"/>
    <property type="match status" value="1"/>
</dbReference>
<feature type="region of interest" description="Disordered" evidence="9">
    <location>
        <begin position="69"/>
        <end position="88"/>
    </location>
</feature>
<dbReference type="NCBIfam" id="TIGR00029">
    <property type="entry name" value="S20"/>
    <property type="match status" value="1"/>
</dbReference>
<evidence type="ECO:0000256" key="1">
    <source>
        <dbReference type="ARBA" id="ARBA00003134"/>
    </source>
</evidence>
<evidence type="ECO:0000256" key="6">
    <source>
        <dbReference type="ARBA" id="ARBA00023274"/>
    </source>
</evidence>